<evidence type="ECO:0000313" key="4">
    <source>
        <dbReference type="Proteomes" id="UP001596550"/>
    </source>
</evidence>
<dbReference type="Proteomes" id="UP001596550">
    <property type="component" value="Unassembled WGS sequence"/>
</dbReference>
<protein>
    <submittedName>
        <fullName evidence="3">Uncharacterized protein</fullName>
    </submittedName>
</protein>
<feature type="transmembrane region" description="Helical" evidence="2">
    <location>
        <begin position="6"/>
        <end position="22"/>
    </location>
</feature>
<sequence>MKNTVKLALGIVTGGALVYLVKKMKQQKDSQMFTASDGNKYKRDQTYRTADGEIFRNGKKIHIKTPVDSENHQNHVDPAFNNQHLNEKVNLPNPNIAYHQRGDRHR</sequence>
<accession>A0ABW2LZ80</accession>
<dbReference type="EMBL" id="JBHTCR010000004">
    <property type="protein sequence ID" value="MFC7347063.1"/>
    <property type="molecule type" value="Genomic_DNA"/>
</dbReference>
<proteinExistence type="predicted"/>
<gene>
    <name evidence="3" type="ORF">ACFQO9_10085</name>
</gene>
<organism evidence="3 4">
    <name type="scientific">Chryseobacterium zhengzhouense</name>
    <dbReference type="NCBI Taxonomy" id="1636086"/>
    <lineage>
        <taxon>Bacteria</taxon>
        <taxon>Pseudomonadati</taxon>
        <taxon>Bacteroidota</taxon>
        <taxon>Flavobacteriia</taxon>
        <taxon>Flavobacteriales</taxon>
        <taxon>Weeksellaceae</taxon>
        <taxon>Chryseobacterium group</taxon>
        <taxon>Chryseobacterium</taxon>
    </lineage>
</organism>
<evidence type="ECO:0000256" key="1">
    <source>
        <dbReference type="SAM" id="MobiDB-lite"/>
    </source>
</evidence>
<name>A0ABW2LZ80_9FLAO</name>
<keyword evidence="2" id="KW-1133">Transmembrane helix</keyword>
<keyword evidence="2" id="KW-0812">Transmembrane</keyword>
<feature type="region of interest" description="Disordered" evidence="1">
    <location>
        <begin position="85"/>
        <end position="106"/>
    </location>
</feature>
<reference evidence="4" key="1">
    <citation type="journal article" date="2019" name="Int. J. Syst. Evol. Microbiol.">
        <title>The Global Catalogue of Microorganisms (GCM) 10K type strain sequencing project: providing services to taxonomists for standard genome sequencing and annotation.</title>
        <authorList>
            <consortium name="The Broad Institute Genomics Platform"/>
            <consortium name="The Broad Institute Genome Sequencing Center for Infectious Disease"/>
            <person name="Wu L."/>
            <person name="Ma J."/>
        </authorList>
    </citation>
    <scope>NUCLEOTIDE SEQUENCE [LARGE SCALE GENOMIC DNA]</scope>
    <source>
        <strain evidence="4">CCUG 54781</strain>
    </source>
</reference>
<comment type="caution">
    <text evidence="3">The sequence shown here is derived from an EMBL/GenBank/DDBJ whole genome shotgun (WGS) entry which is preliminary data.</text>
</comment>
<evidence type="ECO:0000313" key="3">
    <source>
        <dbReference type="EMBL" id="MFC7347063.1"/>
    </source>
</evidence>
<dbReference type="RefSeq" id="WP_378177778.1">
    <property type="nucleotide sequence ID" value="NZ_JBHTCR010000004.1"/>
</dbReference>
<keyword evidence="4" id="KW-1185">Reference proteome</keyword>
<keyword evidence="2" id="KW-0472">Membrane</keyword>
<evidence type="ECO:0000256" key="2">
    <source>
        <dbReference type="SAM" id="Phobius"/>
    </source>
</evidence>